<reference evidence="2 3" key="2">
    <citation type="submission" date="2016-08" db="EMBL/GenBank/DDBJ databases">
        <title>Pervasive Adenine N6-methylation of Active Genes in Fungi.</title>
        <authorList>
            <consortium name="DOE Joint Genome Institute"/>
            <person name="Mondo S.J."/>
            <person name="Dannebaum R.O."/>
            <person name="Kuo R.C."/>
            <person name="Labutti K."/>
            <person name="Haridas S."/>
            <person name="Kuo A."/>
            <person name="Salamov A."/>
            <person name="Ahrendt S.R."/>
            <person name="Lipzen A."/>
            <person name="Sullivan W."/>
            <person name="Andreopoulos W.B."/>
            <person name="Clum A."/>
            <person name="Lindquist E."/>
            <person name="Daum C."/>
            <person name="Ramamoorthy G.K."/>
            <person name="Gryganskyi A."/>
            <person name="Culley D."/>
            <person name="Magnuson J.K."/>
            <person name="James T.Y."/>
            <person name="O'Malley M.A."/>
            <person name="Stajich J.E."/>
            <person name="Spatafora J.W."/>
            <person name="Visel A."/>
            <person name="Grigoriev I.V."/>
        </authorList>
    </citation>
    <scope>NUCLEOTIDE SEQUENCE [LARGE SCALE GENOMIC DNA]</scope>
    <source>
        <strain evidence="3">finn</strain>
    </source>
</reference>
<proteinExistence type="predicted"/>
<feature type="transmembrane region" description="Helical" evidence="1">
    <location>
        <begin position="229"/>
        <end position="251"/>
    </location>
</feature>
<comment type="caution">
    <text evidence="2">The sequence shown here is derived from an EMBL/GenBank/DDBJ whole genome shotgun (WGS) entry which is preliminary data.</text>
</comment>
<reference evidence="2 3" key="1">
    <citation type="submission" date="2016-08" db="EMBL/GenBank/DDBJ databases">
        <title>Genomes of anaerobic fungi encode conserved fungal cellulosomes for biomass hydrolysis.</title>
        <authorList>
            <consortium name="DOE Joint Genome Institute"/>
            <person name="Haitjema C.H."/>
            <person name="Gilmore S.P."/>
            <person name="Henske J.K."/>
            <person name="Solomon K.V."/>
            <person name="De Groot R."/>
            <person name="Kuo A."/>
            <person name="Mondo S.J."/>
            <person name="Salamov A.A."/>
            <person name="Labutti K."/>
            <person name="Zhao Z."/>
            <person name="Chiniquy J."/>
            <person name="Barry K."/>
            <person name="Brewer H.M."/>
            <person name="Purvine S.O."/>
            <person name="Wright A.T."/>
            <person name="Boxma B."/>
            <person name="Van Alen T."/>
            <person name="Hackstein J.H."/>
            <person name="Baker S.E."/>
            <person name="Grigoriev I.V."/>
            <person name="O'Malley M.A."/>
        </authorList>
    </citation>
    <scope>NUCLEOTIDE SEQUENCE [LARGE SCALE GENOMIC DNA]</scope>
    <source>
        <strain evidence="3">finn</strain>
    </source>
</reference>
<feature type="transmembrane region" description="Helical" evidence="1">
    <location>
        <begin position="275"/>
        <end position="296"/>
    </location>
</feature>
<feature type="transmembrane region" description="Helical" evidence="1">
    <location>
        <begin position="183"/>
        <end position="204"/>
    </location>
</feature>
<dbReference type="EMBL" id="MCFH01000023">
    <property type="protein sequence ID" value="ORX49640.1"/>
    <property type="molecule type" value="Genomic_DNA"/>
</dbReference>
<organism evidence="2 3">
    <name type="scientific">Piromyces finnis</name>
    <dbReference type="NCBI Taxonomy" id="1754191"/>
    <lineage>
        <taxon>Eukaryota</taxon>
        <taxon>Fungi</taxon>
        <taxon>Fungi incertae sedis</taxon>
        <taxon>Chytridiomycota</taxon>
        <taxon>Chytridiomycota incertae sedis</taxon>
        <taxon>Neocallimastigomycetes</taxon>
        <taxon>Neocallimastigales</taxon>
        <taxon>Neocallimastigaceae</taxon>
        <taxon>Piromyces</taxon>
    </lineage>
</organism>
<evidence type="ECO:0000313" key="2">
    <source>
        <dbReference type="EMBL" id="ORX49640.1"/>
    </source>
</evidence>
<keyword evidence="1" id="KW-0472">Membrane</keyword>
<keyword evidence="1" id="KW-1133">Transmembrane helix</keyword>
<name>A0A1Y1V8F0_9FUNG</name>
<accession>A0A1Y1V8F0</accession>
<keyword evidence="1" id="KW-0812">Transmembrane</keyword>
<dbReference type="STRING" id="1754191.A0A1Y1V8F0"/>
<keyword evidence="3" id="KW-1185">Reference proteome</keyword>
<gene>
    <name evidence="2" type="ORF">BCR36DRAFT_353280</name>
</gene>
<evidence type="ECO:0000256" key="1">
    <source>
        <dbReference type="SAM" id="Phobius"/>
    </source>
</evidence>
<protein>
    <submittedName>
        <fullName evidence="2">Uncharacterized protein</fullName>
    </submittedName>
</protein>
<dbReference type="AlphaFoldDB" id="A0A1Y1V8F0"/>
<sequence>MYSQKSFIEDRTHASYFDWLFSKGTNYTCYLEYENILKNNHEQELNNIIDIVRTIIYALSQPFQFTFFYWTLLIFLMHKFNFKKPIMKILLAHYLLRCTGHIIDNFGGLMNHYYSNEPVYDSKGNIISYKCRYDSSSTEMHPLKWLLTRQICTIFWFSGEIIADWYPLLRTKAVIQKQKSIRYVYASCGFFNLSKISLMVYHFMLSPTELYDKNGAYDKERVSNFYNTYWIIQLIIIYASVIYDFTVFMVLKNNVFKINKSEFGFMKKFRNISEFRILVSAIISAVFLPIVSFTIIMKFYCNHKYNYYNLDFSFDAIRQLIANGQYFMIFIDQILLLRSSEETSRERSTTKSSHLGNNRSNFMRSINNDKTYYSITDFNNTNNIFDSISRKKTEKQSLSKFSPSNTTSIDSPTIAIDYNSPVDNNLLALSPKANTSPIVVGSLGGFSNVYNKFNENSNIPSNNNNNIINYNTSSNVSNINTNYNSNGWYY</sequence>
<dbReference type="Proteomes" id="UP000193719">
    <property type="component" value="Unassembled WGS sequence"/>
</dbReference>
<feature type="transmembrane region" description="Helical" evidence="1">
    <location>
        <begin position="55"/>
        <end position="77"/>
    </location>
</feature>
<dbReference type="OrthoDB" id="2141088at2759"/>
<evidence type="ECO:0000313" key="3">
    <source>
        <dbReference type="Proteomes" id="UP000193719"/>
    </source>
</evidence>